<evidence type="ECO:0000256" key="4">
    <source>
        <dbReference type="PROSITE-ProRule" id="PRU00134"/>
    </source>
</evidence>
<dbReference type="InterPro" id="IPR002893">
    <property type="entry name" value="Znf_MYND"/>
</dbReference>
<dbReference type="PROSITE" id="PS50865">
    <property type="entry name" value="ZF_MYND_2"/>
    <property type="match status" value="1"/>
</dbReference>
<organism evidence="6 7">
    <name type="scientific">Favolaschia claudopus</name>
    <dbReference type="NCBI Taxonomy" id="2862362"/>
    <lineage>
        <taxon>Eukaryota</taxon>
        <taxon>Fungi</taxon>
        <taxon>Dikarya</taxon>
        <taxon>Basidiomycota</taxon>
        <taxon>Agaricomycotina</taxon>
        <taxon>Agaricomycetes</taxon>
        <taxon>Agaricomycetidae</taxon>
        <taxon>Agaricales</taxon>
        <taxon>Marasmiineae</taxon>
        <taxon>Mycenaceae</taxon>
        <taxon>Favolaschia</taxon>
    </lineage>
</organism>
<dbReference type="GO" id="GO:0008270">
    <property type="term" value="F:zinc ion binding"/>
    <property type="evidence" value="ECO:0007669"/>
    <property type="project" value="UniProtKB-KW"/>
</dbReference>
<keyword evidence="2 4" id="KW-0863">Zinc-finger</keyword>
<protein>
    <submittedName>
        <fullName evidence="6">MYND-type domain-containing protein</fullName>
    </submittedName>
</protein>
<evidence type="ECO:0000313" key="6">
    <source>
        <dbReference type="EMBL" id="KAK7063858.1"/>
    </source>
</evidence>
<gene>
    <name evidence="6" type="ORF">R3P38DRAFT_3164847</name>
</gene>
<dbReference type="AlphaFoldDB" id="A0AAW0EGE2"/>
<dbReference type="EMBL" id="JAWWNJ010000001">
    <property type="protein sequence ID" value="KAK7063858.1"/>
    <property type="molecule type" value="Genomic_DNA"/>
</dbReference>
<evidence type="ECO:0000256" key="2">
    <source>
        <dbReference type="ARBA" id="ARBA00022771"/>
    </source>
</evidence>
<keyword evidence="1" id="KW-0479">Metal-binding</keyword>
<comment type="caution">
    <text evidence="6">The sequence shown here is derived from an EMBL/GenBank/DDBJ whole genome shotgun (WGS) entry which is preliminary data.</text>
</comment>
<evidence type="ECO:0000256" key="3">
    <source>
        <dbReference type="ARBA" id="ARBA00022833"/>
    </source>
</evidence>
<feature type="domain" description="MYND-type" evidence="5">
    <location>
        <begin position="157"/>
        <end position="193"/>
    </location>
</feature>
<keyword evidence="3" id="KW-0862">Zinc</keyword>
<dbReference type="Proteomes" id="UP001362999">
    <property type="component" value="Unassembled WGS sequence"/>
</dbReference>
<proteinExistence type="predicted"/>
<evidence type="ECO:0000259" key="5">
    <source>
        <dbReference type="PROSITE" id="PS50865"/>
    </source>
</evidence>
<reference evidence="6 7" key="1">
    <citation type="journal article" date="2024" name="J Genomics">
        <title>Draft genome sequencing and assembly of Favolaschia claudopus CIRM-BRFM 2984 isolated from oak limbs.</title>
        <authorList>
            <person name="Navarro D."/>
            <person name="Drula E."/>
            <person name="Chaduli D."/>
            <person name="Cazenave R."/>
            <person name="Ahrendt S."/>
            <person name="Wang J."/>
            <person name="Lipzen A."/>
            <person name="Daum C."/>
            <person name="Barry K."/>
            <person name="Grigoriev I.V."/>
            <person name="Favel A."/>
            <person name="Rosso M.N."/>
            <person name="Martin F."/>
        </authorList>
    </citation>
    <scope>NUCLEOTIDE SEQUENCE [LARGE SCALE GENOMIC DNA]</scope>
    <source>
        <strain evidence="6 7">CIRM-BRFM 2984</strain>
    </source>
</reference>
<keyword evidence="7" id="KW-1185">Reference proteome</keyword>
<evidence type="ECO:0000256" key="1">
    <source>
        <dbReference type="ARBA" id="ARBA00022723"/>
    </source>
</evidence>
<dbReference type="SUPFAM" id="SSF144232">
    <property type="entry name" value="HIT/MYND zinc finger-like"/>
    <property type="match status" value="1"/>
</dbReference>
<accession>A0AAW0EGE2</accession>
<sequence length="227" mass="26409">MSSPPPPQIPDLNNELNFPPYPNLPDERYLDKRYYSRAGPPKFHWCFLAEIKNQEPWIRPTYYKVKDRNDKEYLVSFHLGDPTRDQAVAEMCRDGYTICVMYAERHLFADGQIGVRVEDEDSVKVWLAVSVVGLTLPCTLKEFFDIRDKLANNDGVCNLCTNPATLKCARCKLLYCSQTCQAKDWKGVHKTECKTAQQILKWGMFDWDQFDEPRLFNDTSPRIQVIE</sequence>
<name>A0AAW0EGE2_9AGAR</name>
<dbReference type="Gene3D" id="6.10.140.2220">
    <property type="match status" value="1"/>
</dbReference>
<dbReference type="Pfam" id="PF01753">
    <property type="entry name" value="zf-MYND"/>
    <property type="match status" value="1"/>
</dbReference>
<evidence type="ECO:0000313" key="7">
    <source>
        <dbReference type="Proteomes" id="UP001362999"/>
    </source>
</evidence>